<evidence type="ECO:0008006" key="6">
    <source>
        <dbReference type="Google" id="ProtNLM"/>
    </source>
</evidence>
<evidence type="ECO:0000313" key="5">
    <source>
        <dbReference type="Proteomes" id="UP000699462"/>
    </source>
</evidence>
<dbReference type="InterPro" id="IPR016024">
    <property type="entry name" value="ARM-type_fold"/>
</dbReference>
<feature type="coiled-coil region" evidence="1">
    <location>
        <begin position="298"/>
        <end position="332"/>
    </location>
</feature>
<dbReference type="SUPFAM" id="SSF48371">
    <property type="entry name" value="ARM repeat"/>
    <property type="match status" value="1"/>
</dbReference>
<dbReference type="PANTHER" id="PTHR32059:SF0">
    <property type="entry name" value="RAB11-BINDING PROTEIN RELCH"/>
    <property type="match status" value="1"/>
</dbReference>
<evidence type="ECO:0000256" key="1">
    <source>
        <dbReference type="SAM" id="Coils"/>
    </source>
</evidence>
<keyword evidence="1" id="KW-0175">Coiled coil</keyword>
<dbReference type="InterPro" id="IPR006594">
    <property type="entry name" value="LisH"/>
</dbReference>
<dbReference type="InterPro" id="IPR040362">
    <property type="entry name" value="RELCH"/>
</dbReference>
<feature type="region of interest" description="Disordered" evidence="2">
    <location>
        <begin position="1"/>
        <end position="26"/>
    </location>
</feature>
<evidence type="ECO:0000313" key="4">
    <source>
        <dbReference type="EMBL" id="KAF8562943.1"/>
    </source>
</evidence>
<keyword evidence="3" id="KW-0812">Transmembrane</keyword>
<dbReference type="PROSITE" id="PS50896">
    <property type="entry name" value="LISH"/>
    <property type="match status" value="1"/>
</dbReference>
<accession>A0A8T0D513</accession>
<proteinExistence type="predicted"/>
<dbReference type="PANTHER" id="PTHR32059">
    <property type="entry name" value="RAB11-BINDING PROTEIN RELCH"/>
    <property type="match status" value="1"/>
</dbReference>
<keyword evidence="3" id="KW-0472">Membrane</keyword>
<dbReference type="GO" id="GO:0005802">
    <property type="term" value="C:trans-Golgi network"/>
    <property type="evidence" value="ECO:0007669"/>
    <property type="project" value="InterPro"/>
</dbReference>
<keyword evidence="3" id="KW-1133">Transmembrane helix</keyword>
<dbReference type="OrthoDB" id="1695393at2759"/>
<gene>
    <name evidence="4" type="ORF">P879_05859</name>
</gene>
<feature type="compositionally biased region" description="Polar residues" evidence="2">
    <location>
        <begin position="1"/>
        <end position="24"/>
    </location>
</feature>
<sequence length="1430" mass="158337">MNTCGEVDSQSPSPSQYVGNNGCSQIDDGREPCDEDASAVEVAEFLLEQKLYLTALEYYFEQLERGRRISMLATFFSNANFFEQINPVKDDGLFSIVHYQSISTLDSIDIGRISDDGNNLEEKLKVLEYELRKKSEEIQSLRTELTQLTVGNAVSGSIPTMQTTSAGQMPDLAGRPTPHVHSIRLHEIRALGVLINDYLLQNNYRFTAVQFAEESESAGLPSVESWEQVGVNLPKPASLVHLLRSYWSVDGEPSEPGASVPRVTEVGTASESGNPFDVDLVNGNQPNSAELQARLDELALLKAQVIQLETKNTQLTMQAQHWRNQLICLEREHAEIVQKPLGPSQQPSSAQTASCNSIPRSHIPNGAGFVPVSTSTNEAFNVCTRSISNEFRQYMTNLLPPQMEVQRDVSECPMSFQLATSLDEFIQLVADRLQSILLLMTDECKVRHLSSFTTQQLCLPLLTQAICLHHDSVIRDSLLRLLFNLFAPQPPPSNTIVHNSAHLRTVAENSVSSSEHSIGRDRYHLLILNECRRLASYMGPTRLESELIPQLWSQLNERPPPPISQRLLIVSACGVISPSTPAHLQSSLMLSILESNLNEERDELVRAASIRSLACLTCLISDWDKLPHLVQRLNRLLLLAPPNSTQRPQVSLTEVDPTSLDQQITMNSRRASAKPTFITTVDWLLPAVAQWCLELDSLHTTLIDPWLDHLDAYILAPQSLCTSPVSHEMVIHTLGMLGYLVPFLHAWSLITLIRPQQPEQTYWSAALIWASTTGSARESPASEDGRLASRVCLKACPHSPDSAVNVCLILGSVAFRVLQANFESILDQPTEPANPSAKSVPGTQSPSSHACCTKEHLVQKWTAKMWLQTILLPKLNELLIHVPSNASKRSMTDSPVSLYDHKGLLEAFVLHQYDANFACPWHISPQSDPSVSVCLAVCQFLTTFGVSLGPVGVQKFLAVPLQAALMHQTELGNFEFDHHAVQTGLLAGYCCLMASVKVKSLTNKVRMLLTNAIFLHIRECYPLDSIRLTFWCLCFTGDLDYILLELIIPALRPCVGCADSMVRRASASLLHSVIEAVRCAQVSSTLNCTDSQISGPQPNGFESLFQLTSQVARDDLTGQRKLINPDEADWSVLALSTGPLYSFLTFCRKGLPSFFASNDTASADASTPAVRFPGSDVLTGTERVSVDFEEQLYELIRLQFNLVIGVSDPSSLTEPDTSSTAVGILAAQQRFWPVLTLALLSLTDHLLPSCPNSFRDKVVLPWLYKLTEMNNSLSNVEQRAQLADRLFAVLSTAAYCILFTSVSFWSFFLNFCSNLILLAVQLEESLFLWLVPGLDRVRLDLIEAGDTMRTHEVELFLNDLYSRIRADESGTKSDKPKESGGLRNAVTSQLARLKSRSLNPSAPVHRHGASRHNDLGQVKIGSSRLGLRKR</sequence>
<feature type="transmembrane region" description="Helical" evidence="3">
    <location>
        <begin position="1286"/>
        <end position="1308"/>
    </location>
</feature>
<dbReference type="GO" id="GO:0055037">
    <property type="term" value="C:recycling endosome"/>
    <property type="evidence" value="ECO:0007669"/>
    <property type="project" value="TreeGrafter"/>
</dbReference>
<dbReference type="Proteomes" id="UP000699462">
    <property type="component" value="Unassembled WGS sequence"/>
</dbReference>
<name>A0A8T0D513_9TREM</name>
<comment type="caution">
    <text evidence="4">The sequence shown here is derived from an EMBL/GenBank/DDBJ whole genome shotgun (WGS) entry which is preliminary data.</text>
</comment>
<organism evidence="4 5">
    <name type="scientific">Paragonimus westermani</name>
    <dbReference type="NCBI Taxonomy" id="34504"/>
    <lineage>
        <taxon>Eukaryota</taxon>
        <taxon>Metazoa</taxon>
        <taxon>Spiralia</taxon>
        <taxon>Lophotrochozoa</taxon>
        <taxon>Platyhelminthes</taxon>
        <taxon>Trematoda</taxon>
        <taxon>Digenea</taxon>
        <taxon>Plagiorchiida</taxon>
        <taxon>Troglotremata</taxon>
        <taxon>Troglotrematidae</taxon>
        <taxon>Paragonimus</taxon>
    </lineage>
</organism>
<reference evidence="4 5" key="1">
    <citation type="submission" date="2019-07" db="EMBL/GenBank/DDBJ databases">
        <title>Annotation for the trematode Paragonimus westermani.</title>
        <authorList>
            <person name="Choi Y.-J."/>
        </authorList>
    </citation>
    <scope>NUCLEOTIDE SEQUENCE [LARGE SCALE GENOMIC DNA]</scope>
    <source>
        <strain evidence="4">180907_Pwestermani</strain>
    </source>
</reference>
<feature type="region of interest" description="Disordered" evidence="2">
    <location>
        <begin position="1393"/>
        <end position="1415"/>
    </location>
</feature>
<evidence type="ECO:0000256" key="3">
    <source>
        <dbReference type="SAM" id="Phobius"/>
    </source>
</evidence>
<keyword evidence="5" id="KW-1185">Reference proteome</keyword>
<dbReference type="GO" id="GO:0032367">
    <property type="term" value="P:intracellular cholesterol transport"/>
    <property type="evidence" value="ECO:0007669"/>
    <property type="project" value="InterPro"/>
</dbReference>
<feature type="coiled-coil region" evidence="1">
    <location>
        <begin position="117"/>
        <end position="144"/>
    </location>
</feature>
<protein>
    <recommendedName>
        <fullName evidence="6">LisH domain-containing protein</fullName>
    </recommendedName>
</protein>
<evidence type="ECO:0000256" key="2">
    <source>
        <dbReference type="SAM" id="MobiDB-lite"/>
    </source>
</evidence>
<dbReference type="EMBL" id="JTDF01015663">
    <property type="protein sequence ID" value="KAF8562943.1"/>
    <property type="molecule type" value="Genomic_DNA"/>
</dbReference>